<proteinExistence type="predicted"/>
<organism evidence="2 3">
    <name type="scientific">Portunus trituberculatus</name>
    <name type="common">Swimming crab</name>
    <name type="synonym">Neptunus trituberculatus</name>
    <dbReference type="NCBI Taxonomy" id="210409"/>
    <lineage>
        <taxon>Eukaryota</taxon>
        <taxon>Metazoa</taxon>
        <taxon>Ecdysozoa</taxon>
        <taxon>Arthropoda</taxon>
        <taxon>Crustacea</taxon>
        <taxon>Multicrustacea</taxon>
        <taxon>Malacostraca</taxon>
        <taxon>Eumalacostraca</taxon>
        <taxon>Eucarida</taxon>
        <taxon>Decapoda</taxon>
        <taxon>Pleocyemata</taxon>
        <taxon>Brachyura</taxon>
        <taxon>Eubrachyura</taxon>
        <taxon>Portunoidea</taxon>
        <taxon>Portunidae</taxon>
        <taxon>Portuninae</taxon>
        <taxon>Portunus</taxon>
    </lineage>
</organism>
<reference evidence="2 3" key="1">
    <citation type="submission" date="2019-05" db="EMBL/GenBank/DDBJ databases">
        <title>Another draft genome of Portunus trituberculatus and its Hox gene families provides insights of decapod evolution.</title>
        <authorList>
            <person name="Jeong J.-H."/>
            <person name="Song I."/>
            <person name="Kim S."/>
            <person name="Choi T."/>
            <person name="Kim D."/>
            <person name="Ryu S."/>
            <person name="Kim W."/>
        </authorList>
    </citation>
    <scope>NUCLEOTIDE SEQUENCE [LARGE SCALE GENOMIC DNA]</scope>
    <source>
        <tissue evidence="2">Muscle</tissue>
    </source>
</reference>
<dbReference type="EMBL" id="VSRR010097567">
    <property type="protein sequence ID" value="MPC94185.1"/>
    <property type="molecule type" value="Genomic_DNA"/>
</dbReference>
<name>A0A5B7JHX1_PORTR</name>
<comment type="caution">
    <text evidence="2">The sequence shown here is derived from an EMBL/GenBank/DDBJ whole genome shotgun (WGS) entry which is preliminary data.</text>
</comment>
<gene>
    <name evidence="2" type="ORF">E2C01_089341</name>
</gene>
<feature type="region of interest" description="Disordered" evidence="1">
    <location>
        <begin position="39"/>
        <end position="64"/>
    </location>
</feature>
<sequence>MRGNSRPVRECGHPVIAKRKIELAATREPRLAALKIEQRAPGRRKAGRGRVAEAGIQRRGRNGK</sequence>
<evidence type="ECO:0000313" key="2">
    <source>
        <dbReference type="EMBL" id="MPC94185.1"/>
    </source>
</evidence>
<protein>
    <submittedName>
        <fullName evidence="2">Uncharacterized protein</fullName>
    </submittedName>
</protein>
<dbReference type="AlphaFoldDB" id="A0A5B7JHX1"/>
<evidence type="ECO:0000256" key="1">
    <source>
        <dbReference type="SAM" id="MobiDB-lite"/>
    </source>
</evidence>
<keyword evidence="3" id="KW-1185">Reference proteome</keyword>
<dbReference type="Proteomes" id="UP000324222">
    <property type="component" value="Unassembled WGS sequence"/>
</dbReference>
<accession>A0A5B7JHX1</accession>
<evidence type="ECO:0000313" key="3">
    <source>
        <dbReference type="Proteomes" id="UP000324222"/>
    </source>
</evidence>